<proteinExistence type="predicted"/>
<dbReference type="Pfam" id="PF02450">
    <property type="entry name" value="LCAT"/>
    <property type="match status" value="1"/>
</dbReference>
<dbReference type="PANTHER" id="PTHR11440">
    <property type="entry name" value="LECITHIN-CHOLESTEROL ACYLTRANSFERASE-RELATED"/>
    <property type="match status" value="1"/>
</dbReference>
<name>A0A1M4VZT5_9FIRM</name>
<dbReference type="GeneID" id="90994387"/>
<keyword evidence="1" id="KW-0808">Transferase</keyword>
<dbReference type="EMBL" id="FQTY01000006">
    <property type="protein sequence ID" value="SHE74410.1"/>
    <property type="molecule type" value="Genomic_DNA"/>
</dbReference>
<dbReference type="InterPro" id="IPR029058">
    <property type="entry name" value="AB_hydrolase_fold"/>
</dbReference>
<gene>
    <name evidence="1" type="ORF">SAMN02745784_01638</name>
</gene>
<organism evidence="1 2">
    <name type="scientific">Tissierella praeacuta DSM 18095</name>
    <dbReference type="NCBI Taxonomy" id="1123404"/>
    <lineage>
        <taxon>Bacteria</taxon>
        <taxon>Bacillati</taxon>
        <taxon>Bacillota</taxon>
        <taxon>Tissierellia</taxon>
        <taxon>Tissierellales</taxon>
        <taxon>Tissierellaceae</taxon>
        <taxon>Tissierella</taxon>
    </lineage>
</organism>
<dbReference type="GO" id="GO:0006629">
    <property type="term" value="P:lipid metabolic process"/>
    <property type="evidence" value="ECO:0007669"/>
    <property type="project" value="InterPro"/>
</dbReference>
<keyword evidence="2" id="KW-1185">Reference proteome</keyword>
<dbReference type="Proteomes" id="UP000184114">
    <property type="component" value="Unassembled WGS sequence"/>
</dbReference>
<reference evidence="2" key="1">
    <citation type="submission" date="2016-11" db="EMBL/GenBank/DDBJ databases">
        <authorList>
            <person name="Varghese N."/>
            <person name="Submissions S."/>
        </authorList>
    </citation>
    <scope>NUCLEOTIDE SEQUENCE [LARGE SCALE GENOMIC DNA]</scope>
    <source>
        <strain evidence="2">DSM 18095</strain>
    </source>
</reference>
<sequence>MNYPIVFIPGLFGSMGDDVIKGTGDFSFGLAERIYRPFIEILSDMGYKEGLNLFVCYYNWKIPVLEAVDKYLYHCIEKAKTSTGMKKVIIIGHSLGGLLGRAFINYFNPSVVDKLIMIGTPNLGTVDAYRFWSGGKLPYPKIEDNIIYSGLKLGLILYYYLFEKTNYIEALREMFPVAKDLLPSYEYGDYLFWENKGIKEQIPIRNMSINNSFLNRLEKNFINEDDLFIISGKGVYTNKEFIVDLKEKGKIKWADGKPKKAHKTSYGDGTVTTVSALGNLGGKNIILDGNHTNILYKSSNYLADILGKTFTREIKDKSMEKAYVILGDNCNKINIKTLNINEISGKYVDISDNRVQTINLSYNRFLIMVVGDNNLEIKLDIEPIGTKKPKVFMITIDKEGFEFEDNTLKYKL</sequence>
<evidence type="ECO:0000313" key="1">
    <source>
        <dbReference type="EMBL" id="SHE74410.1"/>
    </source>
</evidence>
<keyword evidence="1" id="KW-0012">Acyltransferase</keyword>
<protein>
    <submittedName>
        <fullName evidence="1">Lecithin:cholesterol acyltransferase</fullName>
    </submittedName>
</protein>
<dbReference type="STRING" id="1123404.SAMN02745784_01638"/>
<dbReference type="Gene3D" id="3.40.50.1820">
    <property type="entry name" value="alpha/beta hydrolase"/>
    <property type="match status" value="1"/>
</dbReference>
<dbReference type="AlphaFoldDB" id="A0A1M4VZT5"/>
<dbReference type="SUPFAM" id="SSF53474">
    <property type="entry name" value="alpha/beta-Hydrolases"/>
    <property type="match status" value="1"/>
</dbReference>
<dbReference type="InterPro" id="IPR003386">
    <property type="entry name" value="LACT/PDAT_acylTrfase"/>
</dbReference>
<dbReference type="RefSeq" id="WP_072975256.1">
    <property type="nucleotide sequence ID" value="NZ_FQTY01000006.1"/>
</dbReference>
<dbReference type="ESTHER" id="9firm-a0a1m4vzt5">
    <property type="family name" value="Bacterial_EstLip_FamXIV"/>
</dbReference>
<accession>A0A1M4VZT5</accession>
<dbReference type="GO" id="GO:0008374">
    <property type="term" value="F:O-acyltransferase activity"/>
    <property type="evidence" value="ECO:0007669"/>
    <property type="project" value="InterPro"/>
</dbReference>
<evidence type="ECO:0000313" key="2">
    <source>
        <dbReference type="Proteomes" id="UP000184114"/>
    </source>
</evidence>